<dbReference type="EMBL" id="DXAZ01000057">
    <property type="protein sequence ID" value="HIZ70952.1"/>
    <property type="molecule type" value="Genomic_DNA"/>
</dbReference>
<proteinExistence type="predicted"/>
<dbReference type="AlphaFoldDB" id="A0A9D2G1X9"/>
<feature type="compositionally biased region" description="Basic and acidic residues" evidence="1">
    <location>
        <begin position="74"/>
        <end position="85"/>
    </location>
</feature>
<dbReference type="Proteomes" id="UP000824106">
    <property type="component" value="Unassembled WGS sequence"/>
</dbReference>
<feature type="compositionally biased region" description="Acidic residues" evidence="1">
    <location>
        <begin position="62"/>
        <end position="73"/>
    </location>
</feature>
<dbReference type="NCBIfam" id="NF038025">
    <property type="entry name" value="dapto_LiaX"/>
    <property type="match status" value="1"/>
</dbReference>
<comment type="caution">
    <text evidence="4">The sequence shown here is derived from an EMBL/GenBank/DDBJ whole genome shotgun (WGS) entry which is preliminary data.</text>
</comment>
<feature type="region of interest" description="Disordered" evidence="1">
    <location>
        <begin position="30"/>
        <end position="85"/>
    </location>
</feature>
<accession>A0A9D2G1X9</accession>
<dbReference type="SUPFAM" id="SSF140423">
    <property type="entry name" value="MW0975(SA0943)-like"/>
    <property type="match status" value="1"/>
</dbReference>
<reference evidence="4" key="2">
    <citation type="submission" date="2021-04" db="EMBL/GenBank/DDBJ databases">
        <authorList>
            <person name="Gilroy R."/>
        </authorList>
    </citation>
    <scope>NUCLEOTIDE SEQUENCE</scope>
    <source>
        <strain evidence="4">CHK169-4300</strain>
    </source>
</reference>
<name>A0A9D2G1X9_9LACT</name>
<feature type="domain" description="YvlB/LiaX N-terminal" evidence="3">
    <location>
        <begin position="3"/>
        <end position="32"/>
    </location>
</feature>
<dbReference type="InterPro" id="IPR036785">
    <property type="entry name" value="YkyA-like_sf"/>
</dbReference>
<organism evidence="4 5">
    <name type="scientific">Candidatus Atopostipes pullistercoris</name>
    <dbReference type="NCBI Taxonomy" id="2838467"/>
    <lineage>
        <taxon>Bacteria</taxon>
        <taxon>Bacillati</taxon>
        <taxon>Bacillota</taxon>
        <taxon>Bacilli</taxon>
        <taxon>Lactobacillales</taxon>
        <taxon>Carnobacteriaceae</taxon>
        <taxon>Atopostipes</taxon>
    </lineage>
</organism>
<protein>
    <submittedName>
        <fullName evidence="4">Daptomycin-sensing surface protein LiaX</fullName>
    </submittedName>
</protein>
<evidence type="ECO:0000313" key="5">
    <source>
        <dbReference type="Proteomes" id="UP000824106"/>
    </source>
</evidence>
<evidence type="ECO:0000313" key="4">
    <source>
        <dbReference type="EMBL" id="HIZ70952.1"/>
    </source>
</evidence>
<reference evidence="4" key="1">
    <citation type="journal article" date="2021" name="PeerJ">
        <title>Extensive microbial diversity within the chicken gut microbiome revealed by metagenomics and culture.</title>
        <authorList>
            <person name="Gilroy R."/>
            <person name="Ravi A."/>
            <person name="Getino M."/>
            <person name="Pursley I."/>
            <person name="Horton D.L."/>
            <person name="Alikhan N.F."/>
            <person name="Baker D."/>
            <person name="Gharbi K."/>
            <person name="Hall N."/>
            <person name="Watson M."/>
            <person name="Adriaenssens E.M."/>
            <person name="Foster-Nyarko E."/>
            <person name="Jarju S."/>
            <person name="Secka A."/>
            <person name="Antonio M."/>
            <person name="Oren A."/>
            <person name="Chaudhuri R.R."/>
            <person name="La Ragione R."/>
            <person name="Hildebrand F."/>
            <person name="Pallen M.J."/>
        </authorList>
    </citation>
    <scope>NUCLEOTIDE SEQUENCE</scope>
    <source>
        <strain evidence="4">CHK169-4300</strain>
    </source>
</reference>
<evidence type="ECO:0000259" key="3">
    <source>
        <dbReference type="Pfam" id="PF22746"/>
    </source>
</evidence>
<evidence type="ECO:0000256" key="1">
    <source>
        <dbReference type="SAM" id="MobiDB-lite"/>
    </source>
</evidence>
<dbReference type="InterPro" id="IPR058219">
    <property type="entry name" value="LiaX"/>
</dbReference>
<evidence type="ECO:0000259" key="2">
    <source>
        <dbReference type="Pfam" id="PF13349"/>
    </source>
</evidence>
<feature type="compositionally biased region" description="Basic and acidic residues" evidence="1">
    <location>
        <begin position="30"/>
        <end position="61"/>
    </location>
</feature>
<dbReference type="Pfam" id="PF13349">
    <property type="entry name" value="DUF4097"/>
    <property type="match status" value="1"/>
</dbReference>
<gene>
    <name evidence="4" type="primary">liaX</name>
    <name evidence="4" type="ORF">H9808_04225</name>
</gene>
<sequence length="577" mass="66109">MGERERILELVREGILSVEEALDLLENVAKKESKQTEQREFTTEKATEDYQEEAEKSKEFETSEDFPEEEMEDQKEFESLNQEEKKEFETELENLANELNQFSVEIDNLNEELTDAKAELTDVEEELNDRLESLNEDYHENKKELEDEVINLQKEIELISTIDEVDNQEEIKSLNKELTTAMEDLNQLENTASTDEKIKKLEDKAQTLREEITDLNKEKNKLLKDMHSVKMKQWTAKAKQVSGNMDIPKEWREGANKTIDKASDIFDETSKTIGNVFRQTMKSTRESLDNIDWKDIDFNLNIPRKVQSEFDHEWLFEDTTATILDFKNANGNIQFKPSVNDNIKVSAKIKFYGKVEEATPLAAFEARSTINIDEDKFTFHIPNKNIVADMIIYLPKRDYDYIRSNSLNGDVTFQEVNVRDIYVKATNGNIILDSLEATMLELKGTNGDITLKEAKLRDLLVNTVNSDIRIIGNIQSSDINTTNGDIRLTLTGDELIRVIGGSVNGDVKISFPEDAGLEIEAKSTFGKVKSRLSNTNTSLTEEKKRKTHRLHRLGSGEICRVNVQTTTGNVLFKDTAQ</sequence>
<dbReference type="Pfam" id="PF22746">
    <property type="entry name" value="SHOCT-like_DUF2089-C"/>
    <property type="match status" value="1"/>
</dbReference>
<feature type="domain" description="DUF4097" evidence="2">
    <location>
        <begin position="324"/>
        <end position="570"/>
    </location>
</feature>
<dbReference type="InterPro" id="IPR053959">
    <property type="entry name" value="YvlB/LiaX_N"/>
</dbReference>
<dbReference type="InterPro" id="IPR025164">
    <property type="entry name" value="Toastrack_DUF4097"/>
</dbReference>